<dbReference type="AlphaFoldDB" id="A0A8C2D3J8"/>
<evidence type="ECO:0000256" key="2">
    <source>
        <dbReference type="ARBA" id="ARBA00016725"/>
    </source>
</evidence>
<protein>
    <recommendedName>
        <fullName evidence="2">Coiled-coil domain-containing protein 39</fullName>
    </recommendedName>
</protein>
<feature type="compositionally biased region" description="Low complexity" evidence="6">
    <location>
        <begin position="897"/>
        <end position="914"/>
    </location>
</feature>
<sequence>MSNALLAEVGWDAGFAIPVANEENKALEEELQKNQKEQLNLENKINKNKDVINALTEHLRNLRQEVSHTQALCKAREKETESEVHFRALAERETGRLKQEVTQLENQLKTLNEKKNMQENNIFKATQKLDELKSQLNWDQQTLEDWLQESAHKDEDTMAIIKYAKQDESKIRELTLNIEKLTLEANQKRKVLDSEVTETVTAQVALDKTAESFGQAHTERQEMISQWENTIEQMRKRDQEIQQCAMMQAEVNQVIREKNYLLKERKDFMEREIENNKELERIISAAERQVLRLRQQLQEEERNQRRLQDEVEVLKGTLDRIATDVETNRYQLTSMKKDIQDKTAKVKEATLHNAALKEKLGMVTEVVLDGEEQAAQMEQLRREQEQSIKEIDAQLLRQRELMFRKSQELQGLRDKEKNTTAEICATRAAISNLEGRLSKLDQNLLTRQMIISNQDFQIQMLERKTSHLQGKVNTEEKEALEKKASDLAEALEEKKRTATTLTTQLKKLEDDIRCVRKDTEKIGAEKRELASKIQEMELFIDNSEKDQKKLRLKKQESMVEKVLLKMELQRLRDLLYDRADGVLSLEKRRLQLQAAMKEREEEIHAHREMLAKQAKLTEQERQGLSAAVNERLFKIDKMRKRYEILTVSLAASEGEEEKSQTYCIIKAAQEKEELQRQGDDLDAKIRKTEKEIHALENTLQVVNNCSTTYRKSLTKVTESSPAHQEKLKLEEQRRAAEEKYKYKKRQTRELQEDIDSMSRTLGGLLQEEAVQKETIKRTQAHVLSLNNYILSKEEKLNRAIKQCAKYTREIRSAKNSEEKTFEERDIELRELRDVNKSVNKMLLEVMEENPDLSSALQIRFMQAGLSLPSPASTPSSRLSSKISSARSSASLHRHIRSSNPSASSSPRSQSVTSPAVKTVDLGLGLSVTSPQGSRPAQRWQQQQVQKPLDRSHANLNEEK</sequence>
<evidence type="ECO:0000256" key="1">
    <source>
        <dbReference type="ARBA" id="ARBA00005805"/>
    </source>
</evidence>
<feature type="compositionally biased region" description="Low complexity" evidence="6">
    <location>
        <begin position="867"/>
        <end position="890"/>
    </location>
</feature>
<dbReference type="GO" id="GO:0005930">
    <property type="term" value="C:axoneme"/>
    <property type="evidence" value="ECO:0007669"/>
    <property type="project" value="InterPro"/>
</dbReference>
<evidence type="ECO:0000313" key="7">
    <source>
        <dbReference type="Ensembl" id="ENSCCRP00020019642.1"/>
    </source>
</evidence>
<feature type="coiled-coil region" evidence="5">
    <location>
        <begin position="269"/>
        <end position="397"/>
    </location>
</feature>
<dbReference type="GO" id="GO:0060287">
    <property type="term" value="P:epithelial cilium movement involved in determination of left/right asymmetry"/>
    <property type="evidence" value="ECO:0007669"/>
    <property type="project" value="TreeGrafter"/>
</dbReference>
<dbReference type="Proteomes" id="UP000694701">
    <property type="component" value="Unplaced"/>
</dbReference>
<dbReference type="GO" id="GO:0060285">
    <property type="term" value="P:cilium-dependent cell motility"/>
    <property type="evidence" value="ECO:0007669"/>
    <property type="project" value="TreeGrafter"/>
</dbReference>
<feature type="coiled-coil region" evidence="5">
    <location>
        <begin position="17"/>
        <end position="191"/>
    </location>
</feature>
<feature type="compositionally biased region" description="Basic and acidic residues" evidence="6">
    <location>
        <begin position="947"/>
        <end position="959"/>
    </location>
</feature>
<comment type="similarity">
    <text evidence="1">Belongs to the CCDC39 family.</text>
</comment>
<proteinExistence type="inferred from homology"/>
<feature type="region of interest" description="Disordered" evidence="6">
    <location>
        <begin position="867"/>
        <end position="959"/>
    </location>
</feature>
<accession>A0A8C2D3J8</accession>
<dbReference type="GO" id="GO:0036159">
    <property type="term" value="P:inner dynein arm assembly"/>
    <property type="evidence" value="ECO:0007669"/>
    <property type="project" value="InterPro"/>
</dbReference>
<feature type="coiled-coil region" evidence="5">
    <location>
        <begin position="789"/>
        <end position="816"/>
    </location>
</feature>
<evidence type="ECO:0000256" key="5">
    <source>
        <dbReference type="SAM" id="Coils"/>
    </source>
</evidence>
<dbReference type="Pfam" id="PF24161">
    <property type="entry name" value="CCDC39"/>
    <property type="match status" value="1"/>
</dbReference>
<comment type="function">
    <text evidence="4">Required for assembly of dynein regulatory complex (DRC) and inner dynein arm (IDA) complexes, which are responsible for ciliary beat regulation, thereby playing a central role in motility in cilia and flagella. Probably acts together with CCDC40 to form a molecular ruler that determines the 96 nanometer (nm) repeat length and arrangements of components in cilia and flagella. Not required for outer dynein arm complexes assembly.</text>
</comment>
<reference evidence="7" key="1">
    <citation type="submission" date="2025-08" db="UniProtKB">
        <authorList>
            <consortium name="Ensembl"/>
        </authorList>
    </citation>
    <scope>IDENTIFICATION</scope>
</reference>
<evidence type="ECO:0000256" key="4">
    <source>
        <dbReference type="ARBA" id="ARBA00045182"/>
    </source>
</evidence>
<feature type="coiled-coil region" evidence="5">
    <location>
        <begin position="664"/>
        <end position="753"/>
    </location>
</feature>
<dbReference type="Ensembl" id="ENSCCRT00020021593.1">
    <property type="protein sequence ID" value="ENSCCRP00020019642.1"/>
    <property type="gene ID" value="ENSCCRG00020009210.1"/>
</dbReference>
<evidence type="ECO:0000256" key="3">
    <source>
        <dbReference type="ARBA" id="ARBA00023054"/>
    </source>
</evidence>
<keyword evidence="3 5" id="KW-0175">Coiled coil</keyword>
<evidence type="ECO:0000256" key="6">
    <source>
        <dbReference type="SAM" id="MobiDB-lite"/>
    </source>
</evidence>
<evidence type="ECO:0000313" key="8">
    <source>
        <dbReference type="Proteomes" id="UP000694701"/>
    </source>
</evidence>
<feature type="coiled-coil region" evidence="5">
    <location>
        <begin position="458"/>
        <end position="518"/>
    </location>
</feature>
<dbReference type="InterPro" id="IPR033290">
    <property type="entry name" value="CCDC39"/>
</dbReference>
<name>A0A8C2D3J8_CYPCA</name>
<organism evidence="7 8">
    <name type="scientific">Cyprinus carpio</name>
    <name type="common">Common carp</name>
    <dbReference type="NCBI Taxonomy" id="7962"/>
    <lineage>
        <taxon>Eukaryota</taxon>
        <taxon>Metazoa</taxon>
        <taxon>Chordata</taxon>
        <taxon>Craniata</taxon>
        <taxon>Vertebrata</taxon>
        <taxon>Euteleostomi</taxon>
        <taxon>Actinopterygii</taxon>
        <taxon>Neopterygii</taxon>
        <taxon>Teleostei</taxon>
        <taxon>Ostariophysi</taxon>
        <taxon>Cypriniformes</taxon>
        <taxon>Cyprinidae</taxon>
        <taxon>Cyprininae</taxon>
        <taxon>Cyprinus</taxon>
    </lineage>
</organism>
<dbReference type="PANTHER" id="PTHR18962">
    <property type="entry name" value="COILED-COIL DOMAIN-CONTAINING PROTEIN 39"/>
    <property type="match status" value="1"/>
</dbReference>
<dbReference type="PANTHER" id="PTHR18962:SF0">
    <property type="entry name" value="COILED-COIL DOMAIN-CONTAINING PROTEIN 39"/>
    <property type="match status" value="1"/>
</dbReference>
<dbReference type="GO" id="GO:0005576">
    <property type="term" value="C:extracellular region"/>
    <property type="evidence" value="ECO:0007669"/>
    <property type="project" value="GOC"/>
</dbReference>